<dbReference type="SUPFAM" id="SSF56601">
    <property type="entry name" value="beta-lactamase/transpeptidase-like"/>
    <property type="match status" value="1"/>
</dbReference>
<dbReference type="GO" id="GO:0006508">
    <property type="term" value="P:proteolysis"/>
    <property type="evidence" value="ECO:0007669"/>
    <property type="project" value="InterPro"/>
</dbReference>
<reference evidence="3 4" key="1">
    <citation type="submission" date="2019-03" db="EMBL/GenBank/DDBJ databases">
        <title>Genome sequence of Lentibacillus salicampi ATCC BAA-719.</title>
        <authorList>
            <person name="Maclea K.S."/>
            <person name="Simoes Junior M."/>
        </authorList>
    </citation>
    <scope>NUCLEOTIDE SEQUENCE [LARGE SCALE GENOMIC DNA]</scope>
    <source>
        <strain evidence="3 4">ATCC BAA-719</strain>
    </source>
</reference>
<dbReference type="GO" id="GO:0009002">
    <property type="term" value="F:serine-type D-Ala-D-Ala carboxypeptidase activity"/>
    <property type="evidence" value="ECO:0007669"/>
    <property type="project" value="UniProtKB-EC"/>
</dbReference>
<dbReference type="InterPro" id="IPR000667">
    <property type="entry name" value="Peptidase_S13"/>
</dbReference>
<comment type="similarity">
    <text evidence="1">Belongs to the peptidase S13 family.</text>
</comment>
<protein>
    <submittedName>
        <fullName evidence="3">D-alanyl-D-alanine carboxypeptidase/D-alanyl-D-alanine-endopeptidase</fullName>
        <ecNumber evidence="3">3.4.16.4</ecNumber>
    </submittedName>
</protein>
<dbReference type="GO" id="GO:0000270">
    <property type="term" value="P:peptidoglycan metabolic process"/>
    <property type="evidence" value="ECO:0007669"/>
    <property type="project" value="TreeGrafter"/>
</dbReference>
<dbReference type="Gene3D" id="3.50.80.20">
    <property type="entry name" value="D-Ala-D-Ala carboxypeptidase C, peptidase S13"/>
    <property type="match status" value="1"/>
</dbReference>
<keyword evidence="3" id="KW-0121">Carboxypeptidase</keyword>
<dbReference type="Gene3D" id="3.40.710.10">
    <property type="entry name" value="DD-peptidase/beta-lactamase superfamily"/>
    <property type="match status" value="1"/>
</dbReference>
<name>A0A4Y9AGE5_9BACI</name>
<dbReference type="OrthoDB" id="9802627at2"/>
<dbReference type="PANTHER" id="PTHR30023">
    <property type="entry name" value="D-ALANYL-D-ALANINE CARBOXYPEPTIDASE"/>
    <property type="match status" value="1"/>
</dbReference>
<keyword evidence="2 3" id="KW-0378">Hydrolase</keyword>
<accession>A0A4Y9AGE5</accession>
<evidence type="ECO:0000256" key="2">
    <source>
        <dbReference type="ARBA" id="ARBA00022801"/>
    </source>
</evidence>
<dbReference type="AlphaFoldDB" id="A0A4Y9AGE5"/>
<gene>
    <name evidence="3" type="primary">dacB</name>
    <name evidence="3" type="ORF">E4U82_00555</name>
</gene>
<dbReference type="PRINTS" id="PR00922">
    <property type="entry name" value="DADACBPTASE3"/>
</dbReference>
<organism evidence="3 4">
    <name type="scientific">Lentibacillus salicampi</name>
    <dbReference type="NCBI Taxonomy" id="175306"/>
    <lineage>
        <taxon>Bacteria</taxon>
        <taxon>Bacillati</taxon>
        <taxon>Bacillota</taxon>
        <taxon>Bacilli</taxon>
        <taxon>Bacillales</taxon>
        <taxon>Bacillaceae</taxon>
        <taxon>Lentibacillus</taxon>
    </lineage>
</organism>
<keyword evidence="4" id="KW-1185">Reference proteome</keyword>
<proteinExistence type="inferred from homology"/>
<dbReference type="Pfam" id="PF02113">
    <property type="entry name" value="Peptidase_S13"/>
    <property type="match status" value="1"/>
</dbReference>
<dbReference type="NCBIfam" id="TIGR00666">
    <property type="entry name" value="PBP4"/>
    <property type="match status" value="1"/>
</dbReference>
<evidence type="ECO:0000313" key="4">
    <source>
        <dbReference type="Proteomes" id="UP000298484"/>
    </source>
</evidence>
<evidence type="ECO:0000256" key="1">
    <source>
        <dbReference type="ARBA" id="ARBA00006096"/>
    </source>
</evidence>
<dbReference type="Proteomes" id="UP000298484">
    <property type="component" value="Unassembled WGS sequence"/>
</dbReference>
<dbReference type="PANTHER" id="PTHR30023:SF0">
    <property type="entry name" value="PENICILLIN-SENSITIVE CARBOXYPEPTIDASE A"/>
    <property type="match status" value="1"/>
</dbReference>
<dbReference type="EMBL" id="SRHY01000001">
    <property type="protein sequence ID" value="TFJ94442.1"/>
    <property type="molecule type" value="Genomic_DNA"/>
</dbReference>
<sequence>MRVYSDRGEGEHFTMEEKLNHLIEHELELKGAIAGVSIRDATTGEKVYGHMGDIRLRPASNMKLLTAAAALAVLGEDYTFTTDVLTESSIINNQLNGDLFLKGKGDPTLLPEDFDRFAKKVKANGIDVIDGDIVADDTWYDDVRLSPDLVWSDEHWYYGAQISALTASPDEDFDAGTVIVEVAPGDAGDLPAVAVTPDTTYVQVENNAKTVASSGDEDLTLNRVHGKNTITINGTIPAGSASVKEWMAVWEPTGYALDLFRKALERQGVLWTGELKTGQAPEKADGIYTNESITLSELLVPFMKLSNNTHVEILVKEMGKVVHNEGSWEKGLEVVETEMEKLGLNMDTSVIRDGSGISHMNLLAPDEISILLHNVQGVEWFQAYLNALPAAGKPDRMEGGTLRGRMNDRDVQAKTGTIEGVSTLSGYLKTEGGGEFIFSIMLNNLLDEENGPAVEDKIVAVIANQ</sequence>
<dbReference type="InterPro" id="IPR012338">
    <property type="entry name" value="Beta-lactam/transpept-like"/>
</dbReference>
<keyword evidence="3" id="KW-0645">Protease</keyword>
<evidence type="ECO:0000313" key="3">
    <source>
        <dbReference type="EMBL" id="TFJ94442.1"/>
    </source>
</evidence>
<dbReference type="EC" id="3.4.16.4" evidence="3"/>
<comment type="caution">
    <text evidence="3">The sequence shown here is derived from an EMBL/GenBank/DDBJ whole genome shotgun (WGS) entry which is preliminary data.</text>
</comment>